<dbReference type="Pfam" id="PF10868">
    <property type="entry name" value="Defensin_like"/>
    <property type="match status" value="1"/>
</dbReference>
<reference evidence="9 10" key="4">
    <citation type="journal article" date="2011" name="BMC Genomics">
        <title>RNA-Seq improves annotation of protein-coding genes in the cucumber genome.</title>
        <authorList>
            <person name="Li Z."/>
            <person name="Zhang Z."/>
            <person name="Yan P."/>
            <person name="Huang S."/>
            <person name="Fei Z."/>
            <person name="Lin K."/>
        </authorList>
    </citation>
    <scope>NUCLEOTIDE SEQUENCE [LARGE SCALE GENOMIC DNA]</scope>
    <source>
        <strain evidence="10">cv. 9930</strain>
    </source>
</reference>
<reference evidence="9 10" key="3">
    <citation type="journal article" date="2010" name="BMC Genomics">
        <title>Transcriptome sequencing and comparative analysis of cucumber flowers with different sex types.</title>
        <authorList>
            <person name="Guo S."/>
            <person name="Zheng Y."/>
            <person name="Joung J.G."/>
            <person name="Liu S."/>
            <person name="Zhang Z."/>
            <person name="Crasta O.R."/>
            <person name="Sobral B.W."/>
            <person name="Xu Y."/>
            <person name="Huang S."/>
            <person name="Fei Z."/>
        </authorList>
    </citation>
    <scope>NUCLEOTIDE SEQUENCE [LARGE SCALE GENOMIC DNA]</scope>
    <source>
        <strain evidence="10">cv. 9930</strain>
    </source>
</reference>
<evidence type="ECO:0000256" key="2">
    <source>
        <dbReference type="ARBA" id="ARBA00006722"/>
    </source>
</evidence>
<keyword evidence="4" id="KW-0929">Antimicrobial</keyword>
<evidence type="ECO:0000256" key="6">
    <source>
        <dbReference type="ARBA" id="ARBA00022729"/>
    </source>
</evidence>
<reference evidence="9 10" key="2">
    <citation type="journal article" date="2009" name="PLoS ONE">
        <title>An integrated genetic and cytogenetic map of the cucumber genome.</title>
        <authorList>
            <person name="Ren Y."/>
            <person name="Zhang Z."/>
            <person name="Liu J."/>
            <person name="Staub J.E."/>
            <person name="Han Y."/>
            <person name="Cheng Z."/>
            <person name="Li X."/>
            <person name="Lu J."/>
            <person name="Miao H."/>
            <person name="Kang H."/>
            <person name="Xie B."/>
            <person name="Gu X."/>
            <person name="Wang X."/>
            <person name="Du Y."/>
            <person name="Jin W."/>
            <person name="Huang S."/>
        </authorList>
    </citation>
    <scope>NUCLEOTIDE SEQUENCE [LARGE SCALE GENOMIC DNA]</scope>
    <source>
        <strain evidence="10">cv. 9930</strain>
    </source>
</reference>
<reference evidence="9 10" key="1">
    <citation type="journal article" date="2009" name="Nat. Genet.">
        <title>The genome of the cucumber, Cucumis sativus L.</title>
        <authorList>
            <person name="Huang S."/>
            <person name="Li R."/>
            <person name="Zhang Z."/>
            <person name="Li L."/>
            <person name="Gu X."/>
            <person name="Fan W."/>
            <person name="Lucas W.J."/>
            <person name="Wang X."/>
            <person name="Xie B."/>
            <person name="Ni P."/>
            <person name="Ren Y."/>
            <person name="Zhu H."/>
            <person name="Li J."/>
            <person name="Lin K."/>
            <person name="Jin W."/>
            <person name="Fei Z."/>
            <person name="Li G."/>
            <person name="Staub J."/>
            <person name="Kilian A."/>
            <person name="van der Vossen E.A."/>
            <person name="Wu Y."/>
            <person name="Guo J."/>
            <person name="He J."/>
            <person name="Jia Z."/>
            <person name="Ren Y."/>
            <person name="Tian G."/>
            <person name="Lu Y."/>
            <person name="Ruan J."/>
            <person name="Qian W."/>
            <person name="Wang M."/>
            <person name="Huang Q."/>
            <person name="Li B."/>
            <person name="Xuan Z."/>
            <person name="Cao J."/>
            <person name="Asan"/>
            <person name="Wu Z."/>
            <person name="Zhang J."/>
            <person name="Cai Q."/>
            <person name="Bai Y."/>
            <person name="Zhao B."/>
            <person name="Han Y."/>
            <person name="Li Y."/>
            <person name="Li X."/>
            <person name="Wang S."/>
            <person name="Shi Q."/>
            <person name="Liu S."/>
            <person name="Cho W.K."/>
            <person name="Kim J.Y."/>
            <person name="Xu Y."/>
            <person name="Heller-Uszynska K."/>
            <person name="Miao H."/>
            <person name="Cheng Z."/>
            <person name="Zhang S."/>
            <person name="Wu J."/>
            <person name="Yang Y."/>
            <person name="Kang H."/>
            <person name="Li M."/>
            <person name="Liang H."/>
            <person name="Ren X."/>
            <person name="Shi Z."/>
            <person name="Wen M."/>
            <person name="Jian M."/>
            <person name="Yang H."/>
            <person name="Zhang G."/>
            <person name="Yang Z."/>
            <person name="Chen R."/>
            <person name="Liu S."/>
            <person name="Li J."/>
            <person name="Ma L."/>
            <person name="Liu H."/>
            <person name="Zhou Y."/>
            <person name="Zhao J."/>
            <person name="Fang X."/>
            <person name="Li G."/>
            <person name="Fang L."/>
            <person name="Li Y."/>
            <person name="Liu D."/>
            <person name="Zheng H."/>
            <person name="Zhang Y."/>
            <person name="Qin N."/>
            <person name="Li Z."/>
            <person name="Yang G."/>
            <person name="Yang S."/>
            <person name="Bolund L."/>
            <person name="Kristiansen K."/>
            <person name="Zheng H."/>
            <person name="Li S."/>
            <person name="Zhang X."/>
            <person name="Yang H."/>
            <person name="Wang J."/>
            <person name="Sun R."/>
            <person name="Zhang B."/>
            <person name="Jiang S."/>
            <person name="Wang J."/>
            <person name="Du Y."/>
            <person name="Li S."/>
        </authorList>
    </citation>
    <scope>NUCLEOTIDE SEQUENCE [LARGE SCALE GENOMIC DNA]</scope>
    <source>
        <strain evidence="10">cv. 9930</strain>
    </source>
</reference>
<keyword evidence="3" id="KW-0964">Secreted</keyword>
<sequence length="82" mass="8675">MAKVGLISCVLVVFLVFYSGNLNANAAVCCNNNPSLGSCKPGVDDSPQANGKCWRLCTSGCTKGGFCKRVGRNGRHVCHCYC</sequence>
<proteinExistence type="inferred from homology"/>
<evidence type="ECO:0000313" key="10">
    <source>
        <dbReference type="Proteomes" id="UP000029981"/>
    </source>
</evidence>
<comment type="similarity">
    <text evidence="2">Belongs to the DEFL family.</text>
</comment>
<evidence type="ECO:0000313" key="9">
    <source>
        <dbReference type="EMBL" id="KGN66137.1"/>
    </source>
</evidence>
<evidence type="ECO:0000256" key="3">
    <source>
        <dbReference type="ARBA" id="ARBA00022525"/>
    </source>
</evidence>
<accession>A0A0A0LZ58</accession>
<evidence type="ECO:0000256" key="1">
    <source>
        <dbReference type="ARBA" id="ARBA00004613"/>
    </source>
</evidence>
<keyword evidence="10" id="KW-1185">Reference proteome</keyword>
<name>A0A0A0LZ58_CUCSA</name>
<organism evidence="9 10">
    <name type="scientific">Cucumis sativus</name>
    <name type="common">Cucumber</name>
    <dbReference type="NCBI Taxonomy" id="3659"/>
    <lineage>
        <taxon>Eukaryota</taxon>
        <taxon>Viridiplantae</taxon>
        <taxon>Streptophyta</taxon>
        <taxon>Embryophyta</taxon>
        <taxon>Tracheophyta</taxon>
        <taxon>Spermatophyta</taxon>
        <taxon>Magnoliopsida</taxon>
        <taxon>eudicotyledons</taxon>
        <taxon>Gunneridae</taxon>
        <taxon>Pentapetalae</taxon>
        <taxon>rosids</taxon>
        <taxon>fabids</taxon>
        <taxon>Cucurbitales</taxon>
        <taxon>Cucurbitaceae</taxon>
        <taxon>Benincaseae</taxon>
        <taxon>Cucumis</taxon>
    </lineage>
</organism>
<dbReference type="PANTHER" id="PTHR34453:SF3">
    <property type="entry name" value="DEFENSIN-LIKE (DEFL) FAMILY PROTEIN-RELATED"/>
    <property type="match status" value="1"/>
</dbReference>
<dbReference type="InterPro" id="IPR022618">
    <property type="entry name" value="Defensin-like_20-28"/>
</dbReference>
<gene>
    <name evidence="9" type="ORF">Csa_1G573070</name>
</gene>
<dbReference type="Proteomes" id="UP000029981">
    <property type="component" value="Chromosome 1"/>
</dbReference>
<dbReference type="EMBL" id="CM002922">
    <property type="protein sequence ID" value="KGN66137.1"/>
    <property type="molecule type" value="Genomic_DNA"/>
</dbReference>
<protein>
    <recommendedName>
        <fullName evidence="11">Knottin scorpion toxin-like domain-containing protein</fullName>
    </recommendedName>
</protein>
<evidence type="ECO:0008006" key="11">
    <source>
        <dbReference type="Google" id="ProtNLM"/>
    </source>
</evidence>
<dbReference type="PANTHER" id="PTHR34453">
    <property type="entry name" value="DEFENSIN-LIKE (DEFL) FAMILY PROTEIN-RELATED"/>
    <property type="match status" value="1"/>
</dbReference>
<evidence type="ECO:0000256" key="4">
    <source>
        <dbReference type="ARBA" id="ARBA00022529"/>
    </source>
</evidence>
<keyword evidence="6 8" id="KW-0732">Signal</keyword>
<feature type="signal peptide" evidence="8">
    <location>
        <begin position="1"/>
        <end position="26"/>
    </location>
</feature>
<evidence type="ECO:0000256" key="5">
    <source>
        <dbReference type="ARBA" id="ARBA00022577"/>
    </source>
</evidence>
<dbReference type="GO" id="GO:0050832">
    <property type="term" value="P:defense response to fungus"/>
    <property type="evidence" value="ECO:0007669"/>
    <property type="project" value="UniProtKB-KW"/>
</dbReference>
<keyword evidence="7" id="KW-0611">Plant defense</keyword>
<dbReference type="GO" id="GO:0031640">
    <property type="term" value="P:killing of cells of another organism"/>
    <property type="evidence" value="ECO:0007669"/>
    <property type="project" value="UniProtKB-KW"/>
</dbReference>
<dbReference type="AlphaFoldDB" id="A0A0A0LZ58"/>
<keyword evidence="5" id="KW-0295">Fungicide</keyword>
<dbReference type="OMA" id="CWVFCIS"/>
<dbReference type="GO" id="GO:0005576">
    <property type="term" value="C:extracellular region"/>
    <property type="evidence" value="ECO:0007669"/>
    <property type="project" value="UniProtKB-SubCell"/>
</dbReference>
<evidence type="ECO:0000256" key="7">
    <source>
        <dbReference type="ARBA" id="ARBA00022821"/>
    </source>
</evidence>
<dbReference type="Gramene" id="KGN66137">
    <property type="protein sequence ID" value="KGN66137"/>
    <property type="gene ID" value="Csa_1G573070"/>
</dbReference>
<feature type="chain" id="PRO_5001966441" description="Knottin scorpion toxin-like domain-containing protein" evidence="8">
    <location>
        <begin position="27"/>
        <end position="82"/>
    </location>
</feature>
<comment type="subcellular location">
    <subcellularLocation>
        <location evidence="1">Secreted</location>
    </subcellularLocation>
</comment>
<evidence type="ECO:0000256" key="8">
    <source>
        <dbReference type="SAM" id="SignalP"/>
    </source>
</evidence>